<reference evidence="1" key="1">
    <citation type="submission" date="2020-08" db="EMBL/GenBank/DDBJ databases">
        <title>Genomic evolution and epidemiology of Klebsiella pneumoniae from a major hospital in Beijing, China, over a fifteen-year period: dissemination of known and novel high-risk clones.</title>
        <authorList>
            <person name="Palmieri M."/>
        </authorList>
    </citation>
    <scope>NUCLEOTIDE SEQUENCE</scope>
    <source>
        <strain evidence="1">K7050</strain>
    </source>
</reference>
<accession>A0A5Q9LAY6</accession>
<dbReference type="AlphaFoldDB" id="A0A1C3Q2P2"/>
<dbReference type="EMBL" id="JACNQW010000012">
    <property type="protein sequence ID" value="MBC5047272.1"/>
    <property type="molecule type" value="Genomic_DNA"/>
</dbReference>
<dbReference type="Gene3D" id="3.10.450.50">
    <property type="match status" value="1"/>
</dbReference>
<gene>
    <name evidence="1" type="ORF">H8L09_18110</name>
</gene>
<proteinExistence type="predicted"/>
<dbReference type="RefSeq" id="WP_064189527.1">
    <property type="nucleotide sequence ID" value="NZ_AP022112.1"/>
</dbReference>
<protein>
    <submittedName>
        <fullName evidence="1">DUF4440 domain-containing protein</fullName>
    </submittedName>
</protein>
<comment type="caution">
    <text evidence="1">The sequence shown here is derived from an EMBL/GenBank/DDBJ whole genome shotgun (WGS) entry which is preliminary data.</text>
</comment>
<dbReference type="SUPFAM" id="SSF54427">
    <property type="entry name" value="NTF2-like"/>
    <property type="match status" value="1"/>
</dbReference>
<dbReference type="InterPro" id="IPR016918">
    <property type="entry name" value="UCP029394"/>
</dbReference>
<dbReference type="PIRSF" id="PIRSF029394">
    <property type="entry name" value="UCP029394"/>
    <property type="match status" value="1"/>
</dbReference>
<sequence>MNPYLQEVLDAHVLIERWLSQGEGNAEALMSRFAAEFTMIPLSGEKMDYPTVSRFFHEAGASRPGLHIVVDQTKIISEWHDGAAVLYRERQTLADGSENVRWSTAIFQQAEGRIVWRHLQETRRG</sequence>
<dbReference type="InterPro" id="IPR032710">
    <property type="entry name" value="NTF2-like_dom_sf"/>
</dbReference>
<evidence type="ECO:0000313" key="2">
    <source>
        <dbReference type="Proteomes" id="UP000646540"/>
    </source>
</evidence>
<organism evidence="1 2">
    <name type="scientific">Klebsiella quasipneumoniae</name>
    <dbReference type="NCBI Taxonomy" id="1463165"/>
    <lineage>
        <taxon>Bacteria</taxon>
        <taxon>Pseudomonadati</taxon>
        <taxon>Pseudomonadota</taxon>
        <taxon>Gammaproteobacteria</taxon>
        <taxon>Enterobacterales</taxon>
        <taxon>Enterobacteriaceae</taxon>
        <taxon>Klebsiella/Raoultella group</taxon>
        <taxon>Klebsiella</taxon>
        <taxon>Klebsiella pneumoniae complex</taxon>
    </lineage>
</organism>
<accession>A0A1C3Q2P2</accession>
<name>A0A1C3Q2P2_9ENTR</name>
<evidence type="ECO:0000313" key="1">
    <source>
        <dbReference type="EMBL" id="MBC5047272.1"/>
    </source>
</evidence>
<dbReference type="Proteomes" id="UP000646540">
    <property type="component" value="Unassembled WGS sequence"/>
</dbReference>